<evidence type="ECO:0000313" key="4">
    <source>
        <dbReference type="Proteomes" id="UP000617628"/>
    </source>
</evidence>
<dbReference type="Proteomes" id="UP000617628">
    <property type="component" value="Unassembled WGS sequence"/>
</dbReference>
<sequence>MSEFEGLLQKSAKFEVKRVRVTTDPFADLARKTAPERPWSQLYSWPARFVSPSGGSVESTPGVQAYRLVLRVEEASKFRLLITADQGYWFYINGVRVGEGSEVGCLSEWFYDGYDVEFEPGEYVLGAICWWLGEFSPKRRISVEPAFLLASPDPEFIDLVSTGIADWQGHRVEGVEFLDSSAQLGRMCLSGGRLRYRGGSWSEELSADCPEWEPVAAGRFGLSRFVQYADHQKRLLTPARLPAMKEKRFQHCRLVYASSEYEHGAKIGSGCLSPDEEARWEASLGGRKGDRPVVLPAASRIALLLRLEDYVCARYRLKVQGGRGARVSVGWAEGLSVDPLAYVAAPDRIQVEGHYFVGLEDEFIVEGESDSVLEPLDWVSGCWIRIMLETADEALEIDGLEIFETGYPFERTAAFECSDRVLESIWKVGFRTLENCSHDAYMDCPFWERLQYWEDARIQFLVTYAATQDCELPKKAISIFNHSVLGAASLPSSSFPASSLQLIPPFALGWVDSLRDFALWRGEPEFLRAQLPMAWLIVERFLLARREDGLVANLEGWNFVDTGDFGEGSSFQLPGEVSGTVQWKVVSALEALEDVCTWLGERELAQRASRCGRALVEAVQRRLWCESRAAFAEDVERSYFAEHSQALAALSRHLSGEMHEAIGQALASGNSLKRASGYFSHYVLEAFRKRGMGEHLVARIGEWKAFIEAGLHTFPESEVEGRSDCHAWNAHPSYHLMASVLGVRPSGFGFSSVSIAPLLGELESVSGQFRHPLGLIEVQAERQGPSLLVRIRLPEELSGSCEVAGERRELFSGYSELCFDV</sequence>
<dbReference type="PANTHER" id="PTHR34987">
    <property type="entry name" value="C, PUTATIVE (AFU_ORTHOLOGUE AFUA_3G02880)-RELATED"/>
    <property type="match status" value="1"/>
</dbReference>
<comment type="caution">
    <text evidence="3">The sequence shown here is derived from an EMBL/GenBank/DDBJ whole genome shotgun (WGS) entry which is preliminary data.</text>
</comment>
<feature type="domain" description="Alpha-L-rhamnosidase six-hairpin glycosidase" evidence="1">
    <location>
        <begin position="411"/>
        <end position="636"/>
    </location>
</feature>
<dbReference type="Gene3D" id="1.50.10.10">
    <property type="match status" value="1"/>
</dbReference>
<evidence type="ECO:0000259" key="2">
    <source>
        <dbReference type="Pfam" id="PF17390"/>
    </source>
</evidence>
<dbReference type="AlphaFoldDB" id="A0A934VM55"/>
<dbReference type="GO" id="GO:0005975">
    <property type="term" value="P:carbohydrate metabolic process"/>
    <property type="evidence" value="ECO:0007669"/>
    <property type="project" value="InterPro"/>
</dbReference>
<keyword evidence="4" id="KW-1185">Reference proteome</keyword>
<evidence type="ECO:0000259" key="1">
    <source>
        <dbReference type="Pfam" id="PF17389"/>
    </source>
</evidence>
<feature type="domain" description="Alpha-L-rhamnosidase C-terminal" evidence="2">
    <location>
        <begin position="742"/>
        <end position="805"/>
    </location>
</feature>
<dbReference type="RefSeq" id="WP_200356708.1">
    <property type="nucleotide sequence ID" value="NZ_JAENIL010000031.1"/>
</dbReference>
<reference evidence="3" key="1">
    <citation type="submission" date="2021-01" db="EMBL/GenBank/DDBJ databases">
        <title>Modified the classification status of verrucomicrobia.</title>
        <authorList>
            <person name="Feng X."/>
        </authorList>
    </citation>
    <scope>NUCLEOTIDE SEQUENCE</scope>
    <source>
        <strain evidence="3">KCTC 13126</strain>
    </source>
</reference>
<proteinExistence type="predicted"/>
<dbReference type="Pfam" id="PF17389">
    <property type="entry name" value="Bac_rhamnosid6H"/>
    <property type="match status" value="1"/>
</dbReference>
<dbReference type="Gene3D" id="2.60.420.10">
    <property type="entry name" value="Maltose phosphorylase, domain 3"/>
    <property type="match status" value="1"/>
</dbReference>
<gene>
    <name evidence="3" type="ORF">JIN87_16565</name>
</gene>
<dbReference type="PANTHER" id="PTHR34987:SF2">
    <property type="entry name" value="B, PUTATIVE (AFU_ORTHOLOGUE AFUA_7G05040)-RELATED"/>
    <property type="match status" value="1"/>
</dbReference>
<dbReference type="SUPFAM" id="SSF48208">
    <property type="entry name" value="Six-hairpin glycosidases"/>
    <property type="match status" value="1"/>
</dbReference>
<dbReference type="InterPro" id="IPR035398">
    <property type="entry name" value="Bac_rhamnosid_C"/>
</dbReference>
<dbReference type="InterPro" id="IPR008928">
    <property type="entry name" value="6-hairpin_glycosidase_sf"/>
</dbReference>
<accession>A0A934VM55</accession>
<organism evidence="3 4">
    <name type="scientific">Pelagicoccus mobilis</name>
    <dbReference type="NCBI Taxonomy" id="415221"/>
    <lineage>
        <taxon>Bacteria</taxon>
        <taxon>Pseudomonadati</taxon>
        <taxon>Verrucomicrobiota</taxon>
        <taxon>Opitutia</taxon>
        <taxon>Puniceicoccales</taxon>
        <taxon>Pelagicoccaceae</taxon>
        <taxon>Pelagicoccus</taxon>
    </lineage>
</organism>
<name>A0A934VM55_9BACT</name>
<evidence type="ECO:0008006" key="5">
    <source>
        <dbReference type="Google" id="ProtNLM"/>
    </source>
</evidence>
<protein>
    <recommendedName>
        <fullName evidence="5">Alpha-L-rhamnosidase</fullName>
    </recommendedName>
</protein>
<dbReference type="EMBL" id="JAENIL010000031">
    <property type="protein sequence ID" value="MBK1878496.1"/>
    <property type="molecule type" value="Genomic_DNA"/>
</dbReference>
<dbReference type="Gene3D" id="2.60.120.260">
    <property type="entry name" value="Galactose-binding domain-like"/>
    <property type="match status" value="1"/>
</dbReference>
<evidence type="ECO:0000313" key="3">
    <source>
        <dbReference type="EMBL" id="MBK1878496.1"/>
    </source>
</evidence>
<dbReference type="Pfam" id="PF17390">
    <property type="entry name" value="Bac_rhamnosid_C"/>
    <property type="match status" value="1"/>
</dbReference>
<dbReference type="InterPro" id="IPR012341">
    <property type="entry name" value="6hp_glycosidase-like_sf"/>
</dbReference>
<dbReference type="InterPro" id="IPR035396">
    <property type="entry name" value="Bac_rhamnosid6H"/>
</dbReference>